<organism evidence="7 8">
    <name type="scientific">Pseudodesulfovibrio cashew</name>
    <dbReference type="NCBI Taxonomy" id="2678688"/>
    <lineage>
        <taxon>Bacteria</taxon>
        <taxon>Pseudomonadati</taxon>
        <taxon>Thermodesulfobacteriota</taxon>
        <taxon>Desulfovibrionia</taxon>
        <taxon>Desulfovibrionales</taxon>
        <taxon>Desulfovibrionaceae</taxon>
    </lineage>
</organism>
<keyword evidence="8" id="KW-1185">Reference proteome</keyword>
<dbReference type="InterPro" id="IPR004635">
    <property type="entry name" value="Pept_S49_SppA"/>
</dbReference>
<dbReference type="NCBIfam" id="TIGR00706">
    <property type="entry name" value="SppA_dom"/>
    <property type="match status" value="1"/>
</dbReference>
<feature type="domain" description="Peptidase S49" evidence="6">
    <location>
        <begin position="109"/>
        <end position="258"/>
    </location>
</feature>
<dbReference type="InterPro" id="IPR029045">
    <property type="entry name" value="ClpP/crotonase-like_dom_sf"/>
</dbReference>
<accession>A0A6I6JFK5</accession>
<dbReference type="PANTHER" id="PTHR42987:SF4">
    <property type="entry name" value="PROTEASE SOHB-RELATED"/>
    <property type="match status" value="1"/>
</dbReference>
<dbReference type="KEGG" id="psel:GM415_06890"/>
<keyword evidence="5" id="KW-0812">Transmembrane</keyword>
<name>A0A6I6JFK5_9BACT</name>
<dbReference type="GO" id="GO:0006508">
    <property type="term" value="P:proteolysis"/>
    <property type="evidence" value="ECO:0007669"/>
    <property type="project" value="UniProtKB-KW"/>
</dbReference>
<dbReference type="EMBL" id="CP046400">
    <property type="protein sequence ID" value="QGY39860.1"/>
    <property type="molecule type" value="Genomic_DNA"/>
</dbReference>
<dbReference type="CDD" id="cd07023">
    <property type="entry name" value="S49_Sppa_N_C"/>
    <property type="match status" value="1"/>
</dbReference>
<dbReference type="GO" id="GO:0008236">
    <property type="term" value="F:serine-type peptidase activity"/>
    <property type="evidence" value="ECO:0007669"/>
    <property type="project" value="UniProtKB-KW"/>
</dbReference>
<keyword evidence="4" id="KW-0720">Serine protease</keyword>
<dbReference type="Gene3D" id="3.90.226.10">
    <property type="entry name" value="2-enoyl-CoA Hydratase, Chain A, domain 1"/>
    <property type="match status" value="2"/>
</dbReference>
<evidence type="ECO:0000313" key="8">
    <source>
        <dbReference type="Proteomes" id="UP000428328"/>
    </source>
</evidence>
<evidence type="ECO:0000256" key="3">
    <source>
        <dbReference type="ARBA" id="ARBA00022801"/>
    </source>
</evidence>
<keyword evidence="5" id="KW-1133">Transmembrane helix</keyword>
<dbReference type="PANTHER" id="PTHR42987">
    <property type="entry name" value="PEPTIDASE S49"/>
    <property type="match status" value="1"/>
</dbReference>
<evidence type="ECO:0000259" key="6">
    <source>
        <dbReference type="Pfam" id="PF01343"/>
    </source>
</evidence>
<protein>
    <submittedName>
        <fullName evidence="7">Signal peptide peptidase SppA</fullName>
    </submittedName>
</protein>
<dbReference type="InterPro" id="IPR047272">
    <property type="entry name" value="S49_SppA_C"/>
</dbReference>
<evidence type="ECO:0000256" key="4">
    <source>
        <dbReference type="ARBA" id="ARBA00022825"/>
    </source>
</evidence>
<dbReference type="SUPFAM" id="SSF52096">
    <property type="entry name" value="ClpP/crotonase"/>
    <property type="match status" value="1"/>
</dbReference>
<gene>
    <name evidence="7" type="primary">sppA</name>
    <name evidence="7" type="ORF">GM415_06890</name>
</gene>
<evidence type="ECO:0000313" key="7">
    <source>
        <dbReference type="EMBL" id="QGY39860.1"/>
    </source>
</evidence>
<evidence type="ECO:0000256" key="2">
    <source>
        <dbReference type="ARBA" id="ARBA00022670"/>
    </source>
</evidence>
<evidence type="ECO:0000256" key="1">
    <source>
        <dbReference type="ARBA" id="ARBA00008683"/>
    </source>
</evidence>
<feature type="transmembrane region" description="Helical" evidence="5">
    <location>
        <begin position="16"/>
        <end position="37"/>
    </location>
</feature>
<dbReference type="InterPro" id="IPR002142">
    <property type="entry name" value="Peptidase_S49"/>
</dbReference>
<dbReference type="Pfam" id="PF01343">
    <property type="entry name" value="Peptidase_S49"/>
    <property type="match status" value="1"/>
</dbReference>
<keyword evidence="5" id="KW-0472">Membrane</keyword>
<dbReference type="Proteomes" id="UP000428328">
    <property type="component" value="Chromosome"/>
</dbReference>
<keyword evidence="3" id="KW-0378">Hydrolase</keyword>
<keyword evidence="2" id="KW-0645">Protease</keyword>
<sequence>MRTEATRNRFSQRHPLVFGVIMIILAVALFMGVTAFARYMGWTNGGLALGKDRIGVVHIEGMIMDSTEVVDWIRTLRRDDAIKGVLLRVNSPGGAIAPSQEIYSAVTALAAEKPVVASYGSVAASGGYYASVPSRIIVANPGSVTASIGVMAEFFTAGEALSRLGIKPEVLTTGKYKAAGTPMRDLTDAQREQLLGMMRDLHEQFVDDVAKARSMDRTDVAAIADGRAVTGRQALALGLVDMLGSRDQAIDKLKDLCGIDGTAVLVEGPVKEKTFMEEIMGAIHIDFTSATSLGGWTFSYK</sequence>
<comment type="similarity">
    <text evidence="1">Belongs to the peptidase S49 family.</text>
</comment>
<dbReference type="RefSeq" id="WP_158947085.1">
    <property type="nucleotide sequence ID" value="NZ_CP046400.1"/>
</dbReference>
<dbReference type="AlphaFoldDB" id="A0A6I6JFK5"/>
<evidence type="ECO:0000256" key="5">
    <source>
        <dbReference type="SAM" id="Phobius"/>
    </source>
</evidence>
<proteinExistence type="inferred from homology"/>
<reference evidence="7 8" key="1">
    <citation type="submission" date="2019-11" db="EMBL/GenBank/DDBJ databases">
        <authorList>
            <person name="Zheng R.K."/>
            <person name="Sun C.M."/>
        </authorList>
    </citation>
    <scope>NUCLEOTIDE SEQUENCE [LARGE SCALE GENOMIC DNA]</scope>
    <source>
        <strain evidence="7 8">SRB007</strain>
    </source>
</reference>